<reference evidence="1 2" key="1">
    <citation type="submission" date="2018-07" db="EMBL/GenBank/DDBJ databases">
        <title>Anaerosacharophilus polymeroproducens gen. nov. sp. nov., an anaerobic bacterium isolated from salt field.</title>
        <authorList>
            <person name="Kim W."/>
            <person name="Yang S.-H."/>
            <person name="Oh J."/>
            <person name="Lee J.-H."/>
            <person name="Kwon K.K."/>
        </authorList>
    </citation>
    <scope>NUCLEOTIDE SEQUENCE [LARGE SCALE GENOMIC DNA]</scope>
    <source>
        <strain evidence="1 2">MCWD5</strain>
    </source>
</reference>
<dbReference type="OrthoDB" id="6983824at2"/>
<evidence type="ECO:0000313" key="1">
    <source>
        <dbReference type="EMBL" id="RDU24182.1"/>
    </source>
</evidence>
<dbReference type="AlphaFoldDB" id="A0A371AXE2"/>
<comment type="caution">
    <text evidence="1">The sequence shown here is derived from an EMBL/GenBank/DDBJ whole genome shotgun (WGS) entry which is preliminary data.</text>
</comment>
<dbReference type="RefSeq" id="WP_115481206.1">
    <property type="nucleotide sequence ID" value="NZ_QRCT01000014.1"/>
</dbReference>
<accession>A0A371AXE2</accession>
<sequence length="272" mass="31955">MDVFAIKKGEGFELSVDEFERQTSHEYPYYRQKKDKKLTLYAICPECGNPIQIINLYGAEMIQNKTHIVKMYGKHTGGAVSGFPYWNEIEKKNCSLYKPSPLGNTEIRTKTKVSEEIRIIIENNWSRIKQNIRSIVGINISNKVLEHMKEVFMASNAYSYKAVNKYNIPYAMLRYQEAITIYKTFLFGSQISEIVKEKINTYSKYFTIKDKEIEKKEGYTDFYNIGIYLTKNQRRDAKQYIHMVIYEADVSGKDGKHIILEEELEMKPWIYS</sequence>
<protein>
    <submittedName>
        <fullName evidence="1">Uncharacterized protein</fullName>
    </submittedName>
</protein>
<keyword evidence="2" id="KW-1185">Reference proteome</keyword>
<dbReference type="EMBL" id="QRCT01000014">
    <property type="protein sequence ID" value="RDU24182.1"/>
    <property type="molecule type" value="Genomic_DNA"/>
</dbReference>
<organism evidence="1 2">
    <name type="scientific">Anaerosacchariphilus polymeriproducens</name>
    <dbReference type="NCBI Taxonomy" id="1812858"/>
    <lineage>
        <taxon>Bacteria</taxon>
        <taxon>Bacillati</taxon>
        <taxon>Bacillota</taxon>
        <taxon>Clostridia</taxon>
        <taxon>Lachnospirales</taxon>
        <taxon>Lachnospiraceae</taxon>
        <taxon>Anaerosacchariphilus</taxon>
    </lineage>
</organism>
<gene>
    <name evidence="1" type="ORF">DWV06_05650</name>
</gene>
<evidence type="ECO:0000313" key="2">
    <source>
        <dbReference type="Proteomes" id="UP000255036"/>
    </source>
</evidence>
<proteinExistence type="predicted"/>
<name>A0A371AXE2_9FIRM</name>
<dbReference type="Proteomes" id="UP000255036">
    <property type="component" value="Unassembled WGS sequence"/>
</dbReference>